<dbReference type="Pfam" id="PF12680">
    <property type="entry name" value="SnoaL_2"/>
    <property type="match status" value="1"/>
</dbReference>
<dbReference type="Gene3D" id="3.10.450.50">
    <property type="match status" value="1"/>
</dbReference>
<reference evidence="2" key="1">
    <citation type="submission" date="2018-05" db="EMBL/GenBank/DDBJ databases">
        <authorList>
            <person name="Lanie J.A."/>
            <person name="Ng W.-L."/>
            <person name="Kazmierczak K.M."/>
            <person name="Andrzejewski T.M."/>
            <person name="Davidsen T.M."/>
            <person name="Wayne K.J."/>
            <person name="Tettelin H."/>
            <person name="Glass J.I."/>
            <person name="Rusch D."/>
            <person name="Podicherti R."/>
            <person name="Tsui H.-C.T."/>
            <person name="Winkler M.E."/>
        </authorList>
    </citation>
    <scope>NUCLEOTIDE SEQUENCE</scope>
</reference>
<dbReference type="InterPro" id="IPR032710">
    <property type="entry name" value="NTF2-like_dom_sf"/>
</dbReference>
<dbReference type="SUPFAM" id="SSF54427">
    <property type="entry name" value="NTF2-like"/>
    <property type="match status" value="1"/>
</dbReference>
<dbReference type="AlphaFoldDB" id="A0A382PFM2"/>
<accession>A0A382PFM2</accession>
<sequence>MSVIQKLFDAQNNQDIKAYNEVVSEDYVWVKHSTGEEIPRDELSKWLISPDAPKTENARIIYENDEIGVAHFFVSFKDGSRQAVLAVYNIKDGKIIRSETGATNITKK</sequence>
<evidence type="ECO:0000313" key="2">
    <source>
        <dbReference type="EMBL" id="SVC70711.1"/>
    </source>
</evidence>
<evidence type="ECO:0000259" key="1">
    <source>
        <dbReference type="Pfam" id="PF12680"/>
    </source>
</evidence>
<gene>
    <name evidence="2" type="ORF">METZ01_LOCUS323565</name>
</gene>
<dbReference type="InterPro" id="IPR037401">
    <property type="entry name" value="SnoaL-like"/>
</dbReference>
<dbReference type="EMBL" id="UINC01106207">
    <property type="protein sequence ID" value="SVC70711.1"/>
    <property type="molecule type" value="Genomic_DNA"/>
</dbReference>
<name>A0A382PFM2_9ZZZZ</name>
<organism evidence="2">
    <name type="scientific">marine metagenome</name>
    <dbReference type="NCBI Taxonomy" id="408172"/>
    <lineage>
        <taxon>unclassified sequences</taxon>
        <taxon>metagenomes</taxon>
        <taxon>ecological metagenomes</taxon>
    </lineage>
</organism>
<proteinExistence type="predicted"/>
<protein>
    <recommendedName>
        <fullName evidence="1">SnoaL-like domain-containing protein</fullName>
    </recommendedName>
</protein>
<feature type="domain" description="SnoaL-like" evidence="1">
    <location>
        <begin position="4"/>
        <end position="97"/>
    </location>
</feature>